<dbReference type="PANTHER" id="PTHR45615:SF40">
    <property type="entry name" value="MYOSIN HEAVY CHAIN, NON-MUSCLE"/>
    <property type="match status" value="1"/>
</dbReference>
<feature type="compositionally biased region" description="Basic and acidic residues" evidence="2">
    <location>
        <begin position="312"/>
        <end position="327"/>
    </location>
</feature>
<dbReference type="AlphaFoldDB" id="A0A813JKM1"/>
<feature type="region of interest" description="Disordered" evidence="2">
    <location>
        <begin position="273"/>
        <end position="327"/>
    </location>
</feature>
<dbReference type="GO" id="GO:0005737">
    <property type="term" value="C:cytoplasm"/>
    <property type="evidence" value="ECO:0007669"/>
    <property type="project" value="TreeGrafter"/>
</dbReference>
<sequence length="1064" mass="118776">MKGLTRLFASEGEQNGQTPTGSPGRDRRPSNASTALDLPSPREAQLEAALEEERKKCVQKDEEVLEMQNSNFELMAKLEGAIEQQARFSEQEKERLSSLEAAYAQKQQSGQDDKVTKLLLALQESKRRAEEVERLRHLEASRADRLDNELQELRKNLALEQIVSQTDQEMLRLRGALADEKARREEVEANLAAASQVSLEKLEKVMGNESIITAIRDDVQDSQRLRDLLELADNHERLGQDPRLQELMKKMADAELARRESQGLVSIYSPSELQERLNSEEQRRRDAETLAAEREGQLRHLRQQLSGEETELQYREQQQEDKVREMRRQKSEALMQVAAKEAQVAELQRQVAEKFSQRQAAQKQPADKERLLKDLKEQPSDRLFQQQAAQTQAIEIQREVCNLQQQLADELSKRQAVQYRIIDKDRVICELQASLAEYLTGVSSPYHRHRVLQAESDGDGSLIVPPHPDTIVELSPVQGARNISSDGYSSLSIRTGGSSMAGATSSGARMLPWLACPAMATRAAPPMSPRNCLTGTVTAAVSAGAVGALPAVQVLYTGSGGVPPCKGCEAAPRRLGRVGRACLQAAIMATIALSGRRCNDLTWTSAAVASNPRVETSSHRAAWGLRVSPRGESEERISRSEGRSDLLRGFLAASLSLALAAREAATARAEVPERQLIIDETKLVASSTEKYLDGLLRGLQRDTGLKVRVICPPAGIQGDRKAFAEYLRPINKDWGVDSSTLVIVAEERNKKQRNGQQGRPLPLMTIQAGFRLQAATANVVAVMFSLVDDPNMRYLAPPSEEEDSWGDDACLHRPREAREQHLVWDSWGSVKDLRSSPEPVNLPLPLKLMARRSGTAEDEVWTSDLKEGTADDEDTTEFEEEWTSAADAWQSATTLVVHSIPSRYTQAGLLRIWSSSPFLDFLHLPYRNNQRRSSHYAFVNFTSPAAAREFRWKVDGSILPDAPSTRLSVRIAKVQGLEANMQLHCWEDGRHLPAVFKDGVRIHFEDYFGEVMRRSAWEEVQTQLEDHFGEVMRRSAWEKAHIGTMKTDFFSQPADLGLGGSMSI</sequence>
<feature type="coiled-coil region" evidence="1">
    <location>
        <begin position="43"/>
        <end position="197"/>
    </location>
</feature>
<dbReference type="EMBL" id="CAJNNW010025745">
    <property type="protein sequence ID" value="CAE8679187.1"/>
    <property type="molecule type" value="Genomic_DNA"/>
</dbReference>
<evidence type="ECO:0000313" key="4">
    <source>
        <dbReference type="Proteomes" id="UP000626109"/>
    </source>
</evidence>
<feature type="compositionally biased region" description="Basic and acidic residues" evidence="2">
    <location>
        <begin position="273"/>
        <end position="298"/>
    </location>
</feature>
<dbReference type="PANTHER" id="PTHR45615">
    <property type="entry name" value="MYOSIN HEAVY CHAIN, NON-MUSCLE"/>
    <property type="match status" value="1"/>
</dbReference>
<dbReference type="Proteomes" id="UP000626109">
    <property type="component" value="Unassembled WGS sequence"/>
</dbReference>
<organism evidence="3 4">
    <name type="scientific">Polarella glacialis</name>
    <name type="common">Dinoflagellate</name>
    <dbReference type="NCBI Taxonomy" id="89957"/>
    <lineage>
        <taxon>Eukaryota</taxon>
        <taxon>Sar</taxon>
        <taxon>Alveolata</taxon>
        <taxon>Dinophyceae</taxon>
        <taxon>Suessiales</taxon>
        <taxon>Suessiaceae</taxon>
        <taxon>Polarella</taxon>
    </lineage>
</organism>
<dbReference type="InterPro" id="IPR012677">
    <property type="entry name" value="Nucleotide-bd_a/b_plait_sf"/>
</dbReference>
<protein>
    <recommendedName>
        <fullName evidence="5">RRM domain-containing protein</fullName>
    </recommendedName>
</protein>
<dbReference type="SUPFAM" id="SSF54928">
    <property type="entry name" value="RNA-binding domain, RBD"/>
    <property type="match status" value="1"/>
</dbReference>
<comment type="caution">
    <text evidence="3">The sequence shown here is derived from an EMBL/GenBank/DDBJ whole genome shotgun (WGS) entry which is preliminary data.</text>
</comment>
<dbReference type="GO" id="GO:0000146">
    <property type="term" value="F:microfilament motor activity"/>
    <property type="evidence" value="ECO:0007669"/>
    <property type="project" value="TreeGrafter"/>
</dbReference>
<evidence type="ECO:0000313" key="3">
    <source>
        <dbReference type="EMBL" id="CAE8679187.1"/>
    </source>
</evidence>
<feature type="compositionally biased region" description="Polar residues" evidence="2">
    <location>
        <begin position="12"/>
        <end position="21"/>
    </location>
</feature>
<name>A0A813JKM1_POLGL</name>
<dbReference type="Gene3D" id="3.30.70.330">
    <property type="match status" value="1"/>
</dbReference>
<dbReference type="GO" id="GO:0016460">
    <property type="term" value="C:myosin II complex"/>
    <property type="evidence" value="ECO:0007669"/>
    <property type="project" value="TreeGrafter"/>
</dbReference>
<evidence type="ECO:0000256" key="1">
    <source>
        <dbReference type="SAM" id="Coils"/>
    </source>
</evidence>
<reference evidence="3" key="1">
    <citation type="submission" date="2021-02" db="EMBL/GenBank/DDBJ databases">
        <authorList>
            <person name="Dougan E. K."/>
            <person name="Rhodes N."/>
            <person name="Thang M."/>
            <person name="Chan C."/>
        </authorList>
    </citation>
    <scope>NUCLEOTIDE SEQUENCE</scope>
</reference>
<dbReference type="GO" id="GO:0003676">
    <property type="term" value="F:nucleic acid binding"/>
    <property type="evidence" value="ECO:0007669"/>
    <property type="project" value="InterPro"/>
</dbReference>
<dbReference type="InterPro" id="IPR035979">
    <property type="entry name" value="RBD_domain_sf"/>
</dbReference>
<dbReference type="GO" id="GO:0032982">
    <property type="term" value="C:myosin filament"/>
    <property type="evidence" value="ECO:0007669"/>
    <property type="project" value="TreeGrafter"/>
</dbReference>
<gene>
    <name evidence="3" type="ORF">PGLA2088_LOCUS21225</name>
</gene>
<dbReference type="GO" id="GO:0051015">
    <property type="term" value="F:actin filament binding"/>
    <property type="evidence" value="ECO:0007669"/>
    <property type="project" value="TreeGrafter"/>
</dbReference>
<accession>A0A813JKM1</accession>
<keyword evidence="1" id="KW-0175">Coiled coil</keyword>
<proteinExistence type="predicted"/>
<feature type="region of interest" description="Disordered" evidence="2">
    <location>
        <begin position="1"/>
        <end position="42"/>
    </location>
</feature>
<evidence type="ECO:0008006" key="5">
    <source>
        <dbReference type="Google" id="ProtNLM"/>
    </source>
</evidence>
<evidence type="ECO:0000256" key="2">
    <source>
        <dbReference type="SAM" id="MobiDB-lite"/>
    </source>
</evidence>